<dbReference type="Pfam" id="PF00664">
    <property type="entry name" value="ABC_membrane"/>
    <property type="match status" value="1"/>
</dbReference>
<reference evidence="10 11" key="1">
    <citation type="journal article" date="2021" name="Int. J. Syst. Evol. Microbiol.">
        <title>Reticulibacter mediterranei gen. nov., sp. nov., within the new family Reticulibacteraceae fam. nov., and Ktedonospora formicarum gen. nov., sp. nov., Ktedonobacter robiniae sp. nov., Dictyobacter formicarum sp. nov. and Dictyobacter arantiisoli sp. nov., belonging to the class Ktedonobacteria.</title>
        <authorList>
            <person name="Yabe S."/>
            <person name="Zheng Y."/>
            <person name="Wang C.M."/>
            <person name="Sakai Y."/>
            <person name="Abe K."/>
            <person name="Yokota A."/>
            <person name="Donadio S."/>
            <person name="Cavaletti L."/>
            <person name="Monciardini P."/>
        </authorList>
    </citation>
    <scope>NUCLEOTIDE SEQUENCE [LARGE SCALE GENOMIC DNA]</scope>
    <source>
        <strain evidence="10 11">SOSP1-30</strain>
    </source>
</reference>
<evidence type="ECO:0000256" key="2">
    <source>
        <dbReference type="ARBA" id="ARBA00022692"/>
    </source>
</evidence>
<gene>
    <name evidence="10" type="ORF">KSB_64150</name>
</gene>
<dbReference type="PROSITE" id="PS50929">
    <property type="entry name" value="ABC_TM1F"/>
    <property type="match status" value="1"/>
</dbReference>
<keyword evidence="3" id="KW-0547">Nucleotide-binding</keyword>
<dbReference type="SUPFAM" id="SSF52540">
    <property type="entry name" value="P-loop containing nucleoside triphosphate hydrolases"/>
    <property type="match status" value="1"/>
</dbReference>
<proteinExistence type="predicted"/>
<dbReference type="InterPro" id="IPR027417">
    <property type="entry name" value="P-loop_NTPase"/>
</dbReference>
<evidence type="ECO:0000259" key="9">
    <source>
        <dbReference type="PROSITE" id="PS50929"/>
    </source>
</evidence>
<dbReference type="InterPro" id="IPR039421">
    <property type="entry name" value="Type_1_exporter"/>
</dbReference>
<comment type="subcellular location">
    <subcellularLocation>
        <location evidence="1">Cell membrane</location>
        <topology evidence="1">Multi-pass membrane protein</topology>
    </subcellularLocation>
</comment>
<evidence type="ECO:0000313" key="10">
    <source>
        <dbReference type="EMBL" id="GHO57940.1"/>
    </source>
</evidence>
<dbReference type="PANTHER" id="PTHR24221">
    <property type="entry name" value="ATP-BINDING CASSETTE SUB-FAMILY B"/>
    <property type="match status" value="1"/>
</dbReference>
<feature type="transmembrane region" description="Helical" evidence="7">
    <location>
        <begin position="245"/>
        <end position="265"/>
    </location>
</feature>
<sequence length="589" mass="66371">MNTYRYLWRLLRYQPWIYTGLSFLLIIYALSFLGEGLLIRSFVNALTGQMTAELMVWSIILLFMIVRVVRTLLLVANTVIETTLRHSIGALLRRNLFTHIMEQPGAQALSCSPGEMISYFRDDVAEIAMFIVSSVVAGGTLLTSLVAIFILARTSLLMTLVVFLPFLLIFFLISLIGSRVRRYRGASRRATGDITRAIREMFQTVQAIQLANAEERVIDQFRSVNDVRRKAALVERMFTSLLQTFSANIVNLSMGLVLLFAGPLLRTGRFTLGDFALFISYLVITTTLPNILGSFLMRYKQAGVSFERMQSIFAESQPELLVAHHPVYLRDEFPPVPALIRSETESLERLQVRGLTYHYPQSRNGIEQVNFDLRRGSFTVITGRIGAGKTTLLRVLLGLLPKQEGTVFWNNAQVTELAKFFTPPLCAYTPQVPRLFSKTLGENILLGQPYSSEEVQAALRLAILEDDLLSLEAGLATPIGPRGVKLSGGQLQRAAAARMFVHNADFYVFDDLSSALDVKTEQLLWQRLFEQQERTCLVVSHRKAAFLHADHIIVMHGGRVVAQGTLDTLLSECIEMQRLWSDEEEIHQL</sequence>
<keyword evidence="2 7" id="KW-0812">Transmembrane</keyword>
<dbReference type="InterPro" id="IPR036640">
    <property type="entry name" value="ABC1_TM_sf"/>
</dbReference>
<dbReference type="InterPro" id="IPR003593">
    <property type="entry name" value="AAA+_ATPase"/>
</dbReference>
<evidence type="ECO:0000256" key="5">
    <source>
        <dbReference type="ARBA" id="ARBA00022989"/>
    </source>
</evidence>
<evidence type="ECO:0000256" key="1">
    <source>
        <dbReference type="ARBA" id="ARBA00004651"/>
    </source>
</evidence>
<dbReference type="CDD" id="cd07346">
    <property type="entry name" value="ABC_6TM_exporters"/>
    <property type="match status" value="1"/>
</dbReference>
<feature type="transmembrane region" description="Helical" evidence="7">
    <location>
        <begin position="54"/>
        <end position="76"/>
    </location>
</feature>
<dbReference type="InterPro" id="IPR011527">
    <property type="entry name" value="ABC1_TM_dom"/>
</dbReference>
<evidence type="ECO:0000256" key="4">
    <source>
        <dbReference type="ARBA" id="ARBA00022840"/>
    </source>
</evidence>
<evidence type="ECO:0000313" key="11">
    <source>
        <dbReference type="Proteomes" id="UP000654345"/>
    </source>
</evidence>
<comment type="caution">
    <text evidence="10">The sequence shown here is derived from an EMBL/GenBank/DDBJ whole genome shotgun (WGS) entry which is preliminary data.</text>
</comment>
<keyword evidence="11" id="KW-1185">Reference proteome</keyword>
<keyword evidence="6 7" id="KW-0472">Membrane</keyword>
<evidence type="ECO:0000259" key="8">
    <source>
        <dbReference type="PROSITE" id="PS50893"/>
    </source>
</evidence>
<dbReference type="SUPFAM" id="SSF90123">
    <property type="entry name" value="ABC transporter transmembrane region"/>
    <property type="match status" value="1"/>
</dbReference>
<feature type="transmembrane region" description="Helical" evidence="7">
    <location>
        <begin position="127"/>
        <end position="150"/>
    </location>
</feature>
<dbReference type="PANTHER" id="PTHR24221:SF423">
    <property type="entry name" value="ABC TRANSPORTER"/>
    <property type="match status" value="1"/>
</dbReference>
<dbReference type="Gene3D" id="1.20.1560.10">
    <property type="entry name" value="ABC transporter type 1, transmembrane domain"/>
    <property type="match status" value="1"/>
</dbReference>
<dbReference type="Gene3D" id="3.40.50.300">
    <property type="entry name" value="P-loop containing nucleotide triphosphate hydrolases"/>
    <property type="match status" value="1"/>
</dbReference>
<dbReference type="Proteomes" id="UP000654345">
    <property type="component" value="Unassembled WGS sequence"/>
</dbReference>
<feature type="transmembrane region" description="Helical" evidence="7">
    <location>
        <begin position="16"/>
        <end position="34"/>
    </location>
</feature>
<dbReference type="InterPro" id="IPR003439">
    <property type="entry name" value="ABC_transporter-like_ATP-bd"/>
</dbReference>
<evidence type="ECO:0000256" key="7">
    <source>
        <dbReference type="SAM" id="Phobius"/>
    </source>
</evidence>
<keyword evidence="5 7" id="KW-1133">Transmembrane helix</keyword>
<dbReference type="EMBL" id="BNJG01000002">
    <property type="protein sequence ID" value="GHO57940.1"/>
    <property type="molecule type" value="Genomic_DNA"/>
</dbReference>
<dbReference type="RefSeq" id="WP_201374221.1">
    <property type="nucleotide sequence ID" value="NZ_BNJG01000002.1"/>
</dbReference>
<keyword evidence="4" id="KW-0067">ATP-binding</keyword>
<dbReference type="SMART" id="SM00382">
    <property type="entry name" value="AAA"/>
    <property type="match status" value="1"/>
</dbReference>
<evidence type="ECO:0000256" key="3">
    <source>
        <dbReference type="ARBA" id="ARBA00022741"/>
    </source>
</evidence>
<feature type="transmembrane region" description="Helical" evidence="7">
    <location>
        <begin position="277"/>
        <end position="299"/>
    </location>
</feature>
<organism evidence="10 11">
    <name type="scientific">Ktedonobacter robiniae</name>
    <dbReference type="NCBI Taxonomy" id="2778365"/>
    <lineage>
        <taxon>Bacteria</taxon>
        <taxon>Bacillati</taxon>
        <taxon>Chloroflexota</taxon>
        <taxon>Ktedonobacteria</taxon>
        <taxon>Ktedonobacterales</taxon>
        <taxon>Ktedonobacteraceae</taxon>
        <taxon>Ktedonobacter</taxon>
    </lineage>
</organism>
<feature type="domain" description="ABC transmembrane type-1" evidence="9">
    <location>
        <begin position="23"/>
        <end position="301"/>
    </location>
</feature>
<dbReference type="PROSITE" id="PS50893">
    <property type="entry name" value="ABC_TRANSPORTER_2"/>
    <property type="match status" value="1"/>
</dbReference>
<accession>A0ABQ3V083</accession>
<feature type="transmembrane region" description="Helical" evidence="7">
    <location>
        <begin position="156"/>
        <end position="178"/>
    </location>
</feature>
<dbReference type="Pfam" id="PF00005">
    <property type="entry name" value="ABC_tran"/>
    <property type="match status" value="1"/>
</dbReference>
<name>A0ABQ3V083_9CHLR</name>
<protein>
    <submittedName>
        <fullName evidence="10">HlyB/MsbA family ABC transporter</fullName>
    </submittedName>
</protein>
<feature type="domain" description="ABC transporter" evidence="8">
    <location>
        <begin position="350"/>
        <end position="582"/>
    </location>
</feature>
<evidence type="ECO:0000256" key="6">
    <source>
        <dbReference type="ARBA" id="ARBA00023136"/>
    </source>
</evidence>